<evidence type="ECO:0000313" key="2">
    <source>
        <dbReference type="Proteomes" id="UP000321026"/>
    </source>
</evidence>
<dbReference type="Proteomes" id="UP000321026">
    <property type="component" value="Unassembled WGS sequence"/>
</dbReference>
<dbReference type="AlphaFoldDB" id="A0A5C7J5M0"/>
<organism evidence="1 2">
    <name type="scientific">Candidatus Dojkabacteria bacterium</name>
    <dbReference type="NCBI Taxonomy" id="2099670"/>
    <lineage>
        <taxon>Bacteria</taxon>
        <taxon>Candidatus Dojkabacteria</taxon>
    </lineage>
</organism>
<evidence type="ECO:0000313" key="1">
    <source>
        <dbReference type="EMBL" id="TXG76757.1"/>
    </source>
</evidence>
<proteinExistence type="predicted"/>
<dbReference type="EMBL" id="SSDS01000065">
    <property type="protein sequence ID" value="TXG76757.1"/>
    <property type="molecule type" value="Genomic_DNA"/>
</dbReference>
<gene>
    <name evidence="1" type="ORF">E6Q11_04105</name>
</gene>
<accession>A0A5C7J5M0</accession>
<sequence length="166" mass="18542">MKYVKDDKREQQRIEKVLQKMARAPHVAVGILQDEAVADNFSMVDLALVHEFGSKDGHIPQRSFIRSTCDAKRNEHIKLSDILQSKIIEGKLNPRQALGQLGEVVEKDMVQTINHGIEPGLADSTKKAKIRSLKKQKKKLTGVGFKPLIESGRLKGSIKHEIRGAS</sequence>
<reference evidence="1 2" key="1">
    <citation type="submission" date="2018-09" db="EMBL/GenBank/DDBJ databases">
        <title>Metagenome Assembled Genomes from an Advanced Water Purification Facility.</title>
        <authorList>
            <person name="Stamps B.W."/>
            <person name="Spear J.R."/>
        </authorList>
    </citation>
    <scope>NUCLEOTIDE SEQUENCE [LARGE SCALE GENOMIC DNA]</scope>
    <source>
        <strain evidence="1">Bin_63_2</strain>
    </source>
</reference>
<comment type="caution">
    <text evidence="1">The sequence shown here is derived from an EMBL/GenBank/DDBJ whole genome shotgun (WGS) entry which is preliminary data.</text>
</comment>
<name>A0A5C7J5M0_9BACT</name>
<protein>
    <submittedName>
        <fullName evidence="1">Uncharacterized protein</fullName>
    </submittedName>
</protein>